<dbReference type="Proteomes" id="UP000062317">
    <property type="component" value="Unassembled WGS sequence"/>
</dbReference>
<keyword evidence="4" id="KW-0238">DNA-binding</keyword>
<dbReference type="EMBL" id="VZOL01000005">
    <property type="protein sequence ID" value="KAB0686276.1"/>
    <property type="molecule type" value="Genomic_DNA"/>
</dbReference>
<comment type="caution">
    <text evidence="8">The sequence shown here is derived from an EMBL/GenBank/DDBJ whole genome shotgun (WGS) entry which is preliminary data.</text>
</comment>
<sequence>MAETYKKLKAQLDALQKRAEAARIAELEAVIAQIRELVDEYGITEEQIFGRKRAKTAAKPAGTAEPKYQNPKTGETWSGRGRAPLWIRDAKNRDRFLIAK</sequence>
<evidence type="ECO:0000259" key="6">
    <source>
        <dbReference type="SMART" id="SM00528"/>
    </source>
</evidence>
<evidence type="ECO:0000313" key="9">
    <source>
        <dbReference type="EMBL" id="KWN11176.1"/>
    </source>
</evidence>
<evidence type="ECO:0000256" key="2">
    <source>
        <dbReference type="ARBA" id="ARBA00010610"/>
    </source>
</evidence>
<comment type="similarity">
    <text evidence="2">Belongs to the histone-like protein H-NS family.</text>
</comment>
<reference evidence="10 11" key="1">
    <citation type="submission" date="2015-11" db="EMBL/GenBank/DDBJ databases">
        <title>Expanding the genomic diversity of Burkholderia species for the development of highly accurate diagnostics.</title>
        <authorList>
            <person name="Sahl J."/>
            <person name="Keim P."/>
            <person name="Wagner D."/>
        </authorList>
    </citation>
    <scope>NUCLEOTIDE SEQUENCE [LARGE SCALE GENOMIC DNA]</scope>
    <source>
        <strain evidence="8 10">MSMB1301WGS</strain>
        <strain evidence="9 11">MSMB793WGS</strain>
    </source>
</reference>
<evidence type="ECO:0000256" key="4">
    <source>
        <dbReference type="ARBA" id="ARBA00023125"/>
    </source>
</evidence>
<evidence type="ECO:0000313" key="11">
    <source>
        <dbReference type="Proteomes" id="UP000068016"/>
    </source>
</evidence>
<dbReference type="SMART" id="SM00528">
    <property type="entry name" value="HNS"/>
    <property type="match status" value="1"/>
</dbReference>
<comment type="subcellular location">
    <subcellularLocation>
        <location evidence="1">Cytoplasm</location>
        <location evidence="1">Nucleoid</location>
    </subcellularLocation>
</comment>
<evidence type="ECO:0000256" key="3">
    <source>
        <dbReference type="ARBA" id="ARBA00022490"/>
    </source>
</evidence>
<dbReference type="GO" id="GO:0003677">
    <property type="term" value="F:DNA binding"/>
    <property type="evidence" value="ECO:0007669"/>
    <property type="project" value="UniProtKB-KW"/>
</dbReference>
<keyword evidence="10" id="KW-1185">Reference proteome</keyword>
<gene>
    <name evidence="7" type="ORF">F7R13_01150</name>
    <name evidence="8" type="ORF">WT27_16875</name>
    <name evidence="9" type="ORF">WT83_19420</name>
</gene>
<dbReference type="InterPro" id="IPR027444">
    <property type="entry name" value="H-NS_C_dom"/>
</dbReference>
<evidence type="ECO:0000313" key="12">
    <source>
        <dbReference type="Proteomes" id="UP000473571"/>
    </source>
</evidence>
<name>A0A105UYM0_9BURK</name>
<proteinExistence type="inferred from homology"/>
<dbReference type="EMBL" id="LPLZ01000060">
    <property type="protein sequence ID" value="KWN11176.1"/>
    <property type="molecule type" value="Genomic_DNA"/>
</dbReference>
<feature type="region of interest" description="Disordered" evidence="5">
    <location>
        <begin position="52"/>
        <end position="81"/>
    </location>
</feature>
<organism evidence="8 10">
    <name type="scientific">Burkholderia territorii</name>
    <dbReference type="NCBI Taxonomy" id="1503055"/>
    <lineage>
        <taxon>Bacteria</taxon>
        <taxon>Pseudomonadati</taxon>
        <taxon>Pseudomonadota</taxon>
        <taxon>Betaproteobacteria</taxon>
        <taxon>Burkholderiales</taxon>
        <taxon>Burkholderiaceae</taxon>
        <taxon>Burkholderia</taxon>
        <taxon>Burkholderia cepacia complex</taxon>
    </lineage>
</organism>
<evidence type="ECO:0000313" key="8">
    <source>
        <dbReference type="EMBL" id="KVV37977.1"/>
    </source>
</evidence>
<dbReference type="Gene3D" id="4.10.430.30">
    <property type="match status" value="1"/>
</dbReference>
<reference evidence="7 12" key="2">
    <citation type="submission" date="2019-09" db="EMBL/GenBank/DDBJ databases">
        <title>Draft genome sequences of 48 bacterial type strains from the CCUG.</title>
        <authorList>
            <person name="Tunovic T."/>
            <person name="Pineiro-Iglesias B."/>
            <person name="Unosson C."/>
            <person name="Inganas E."/>
            <person name="Ohlen M."/>
            <person name="Cardew S."/>
            <person name="Jensie-Markopoulos S."/>
            <person name="Salva-Serra F."/>
            <person name="Jaen-Luchoro D."/>
            <person name="Karlsson R."/>
            <person name="Svensson-Stadler L."/>
            <person name="Chun J."/>
            <person name="Moore E."/>
        </authorList>
    </citation>
    <scope>NUCLEOTIDE SEQUENCE [LARGE SCALE GENOMIC DNA]</scope>
    <source>
        <strain evidence="7 12">CCUG 65687</strain>
    </source>
</reference>
<evidence type="ECO:0000256" key="5">
    <source>
        <dbReference type="SAM" id="MobiDB-lite"/>
    </source>
</evidence>
<dbReference type="PANTHER" id="PTHR38097:SF2">
    <property type="entry name" value="DNA-BINDING PROTEIN STPA"/>
    <property type="match status" value="1"/>
</dbReference>
<dbReference type="RefSeq" id="WP_059799898.1">
    <property type="nucleotide sequence ID" value="NZ_CABVPO010000004.1"/>
</dbReference>
<evidence type="ECO:0000313" key="10">
    <source>
        <dbReference type="Proteomes" id="UP000062317"/>
    </source>
</evidence>
<dbReference type="EMBL" id="LPEQ01000138">
    <property type="protein sequence ID" value="KVV37977.1"/>
    <property type="molecule type" value="Genomic_DNA"/>
</dbReference>
<dbReference type="GO" id="GO:0009295">
    <property type="term" value="C:nucleoid"/>
    <property type="evidence" value="ECO:0007669"/>
    <property type="project" value="UniProtKB-SubCell"/>
</dbReference>
<evidence type="ECO:0000256" key="1">
    <source>
        <dbReference type="ARBA" id="ARBA00004453"/>
    </source>
</evidence>
<dbReference type="SUPFAM" id="SSF81273">
    <property type="entry name" value="H-NS histone-like proteins"/>
    <property type="match status" value="1"/>
</dbReference>
<evidence type="ECO:0000313" key="7">
    <source>
        <dbReference type="EMBL" id="KAB0686276.1"/>
    </source>
</evidence>
<dbReference type="Proteomes" id="UP000473571">
    <property type="component" value="Unassembled WGS sequence"/>
</dbReference>
<dbReference type="AlphaFoldDB" id="A0A105UYM0"/>
<dbReference type="PANTHER" id="PTHR38097">
    <property type="match status" value="1"/>
</dbReference>
<accession>A0A105UYM0</accession>
<keyword evidence="3" id="KW-0963">Cytoplasm</keyword>
<feature type="domain" description="DNA-binding protein H-NS-like C-terminal" evidence="6">
    <location>
        <begin position="58"/>
        <end position="98"/>
    </location>
</feature>
<dbReference type="Proteomes" id="UP000068016">
    <property type="component" value="Unassembled WGS sequence"/>
</dbReference>
<dbReference type="Pfam" id="PF00816">
    <property type="entry name" value="Histone_HNS"/>
    <property type="match status" value="1"/>
</dbReference>
<protein>
    <submittedName>
        <fullName evidence="7">H-NS histone family protein</fullName>
    </submittedName>
</protein>